<dbReference type="OrthoDB" id="10258877at2759"/>
<dbReference type="InterPro" id="IPR019371">
    <property type="entry name" value="KxDL_dom"/>
</dbReference>
<evidence type="ECO:0000313" key="4">
    <source>
        <dbReference type="Proteomes" id="UP000007264"/>
    </source>
</evidence>
<comment type="similarity">
    <text evidence="1">Belongs to the KXD1 family.</text>
</comment>
<dbReference type="AlphaFoldDB" id="I0Z8N4"/>
<dbReference type="Proteomes" id="UP000007264">
    <property type="component" value="Unassembled WGS sequence"/>
</dbReference>
<evidence type="ECO:0000256" key="1">
    <source>
        <dbReference type="ARBA" id="ARBA00005913"/>
    </source>
</evidence>
<accession>I0Z8N4</accession>
<comment type="caution">
    <text evidence="3">The sequence shown here is derived from an EMBL/GenBank/DDBJ whole genome shotgun (WGS) entry which is preliminary data.</text>
</comment>
<name>I0Z8N4_COCSC</name>
<evidence type="ECO:0000313" key="3">
    <source>
        <dbReference type="EMBL" id="EIE27003.1"/>
    </source>
</evidence>
<reference evidence="3 4" key="1">
    <citation type="journal article" date="2012" name="Genome Biol.">
        <title>The genome of the polar eukaryotic microalga coccomyxa subellipsoidea reveals traits of cold adaptation.</title>
        <authorList>
            <person name="Blanc G."/>
            <person name="Agarkova I."/>
            <person name="Grimwood J."/>
            <person name="Kuo A."/>
            <person name="Brueggeman A."/>
            <person name="Dunigan D."/>
            <person name="Gurnon J."/>
            <person name="Ladunga I."/>
            <person name="Lindquist E."/>
            <person name="Lucas S."/>
            <person name="Pangilinan J."/>
            <person name="Proschold T."/>
            <person name="Salamov A."/>
            <person name="Schmutz J."/>
            <person name="Weeks D."/>
            <person name="Yamada T."/>
            <person name="Claverie J.M."/>
            <person name="Grigoriev I."/>
            <person name="Van Etten J."/>
            <person name="Lomsadze A."/>
            <person name="Borodovsky M."/>
        </authorList>
    </citation>
    <scope>NUCLEOTIDE SEQUENCE [LARGE SCALE GENOMIC DNA]</scope>
    <source>
        <strain evidence="3 4">C-169</strain>
    </source>
</reference>
<dbReference type="EMBL" id="AGSI01000002">
    <property type="protein sequence ID" value="EIE27003.1"/>
    <property type="molecule type" value="Genomic_DNA"/>
</dbReference>
<protein>
    <recommendedName>
        <fullName evidence="2">KxDL domain-containing protein</fullName>
    </recommendedName>
</protein>
<dbReference type="KEGG" id="csl:COCSUDRAFT_52519"/>
<evidence type="ECO:0000259" key="2">
    <source>
        <dbReference type="Pfam" id="PF10241"/>
    </source>
</evidence>
<sequence length="106" mass="11846">MSSDSTSKIVEGAHQAVDAIDDFVDDERLSEIMDMQRSVLSKFASIKHHLESLDKETVQQVDDACKEITRNCELLVILKADLDSIYSKVRGMKGKLALQLQQVSAH</sequence>
<proteinExistence type="inferred from homology"/>
<keyword evidence="4" id="KW-1185">Reference proteome</keyword>
<gene>
    <name evidence="3" type="ORF">COCSUDRAFT_52519</name>
</gene>
<feature type="domain" description="KxDL" evidence="2">
    <location>
        <begin position="21"/>
        <end position="98"/>
    </location>
</feature>
<dbReference type="RefSeq" id="XP_005651547.1">
    <property type="nucleotide sequence ID" value="XM_005651490.1"/>
</dbReference>
<organism evidence="3 4">
    <name type="scientific">Coccomyxa subellipsoidea (strain C-169)</name>
    <name type="common">Green microalga</name>
    <dbReference type="NCBI Taxonomy" id="574566"/>
    <lineage>
        <taxon>Eukaryota</taxon>
        <taxon>Viridiplantae</taxon>
        <taxon>Chlorophyta</taxon>
        <taxon>core chlorophytes</taxon>
        <taxon>Trebouxiophyceae</taxon>
        <taxon>Trebouxiophyceae incertae sedis</taxon>
        <taxon>Coccomyxaceae</taxon>
        <taxon>Coccomyxa</taxon>
        <taxon>Coccomyxa subellipsoidea</taxon>
    </lineage>
</organism>
<dbReference type="Pfam" id="PF10241">
    <property type="entry name" value="KxDL"/>
    <property type="match status" value="1"/>
</dbReference>
<dbReference type="GeneID" id="17045012"/>